<reference evidence="3" key="1">
    <citation type="submission" date="2015-12" db="EMBL/GenBank/DDBJ databases">
        <title>FDA dAtabase for Regulatory Grade micrObial Sequences (FDA-ARGOS): Supporting development and validation of Infectious Disease Dx tests.</title>
        <authorList>
            <person name="Hoffmann M."/>
            <person name="Allard M."/>
            <person name="Evans P."/>
            <person name="Brown E."/>
            <person name="Tallon L.J."/>
            <person name="Sadzewicz L."/>
            <person name="Sengamalay N."/>
            <person name="Ott S."/>
            <person name="Godinez A."/>
            <person name="Nagaraj S."/>
            <person name="Vyas G."/>
            <person name="Aluvathingal J."/>
            <person name="Nadendla S."/>
            <person name="Geyer C."/>
            <person name="Sichtig H."/>
        </authorList>
    </citation>
    <scope>NUCLEOTIDE SEQUENCE [LARGE SCALE GENOMIC DNA]</scope>
    <source>
        <strain evidence="3">ATCC 33809</strain>
    </source>
</reference>
<feature type="transmembrane region" description="Helical" evidence="1">
    <location>
        <begin position="12"/>
        <end position="30"/>
    </location>
</feature>
<accession>A0ABM5XH95</accession>
<protein>
    <submittedName>
        <fullName evidence="2">Uncharacterized protein</fullName>
    </submittedName>
</protein>
<dbReference type="Proteomes" id="UP000057088">
    <property type="component" value="Chromosome 1"/>
</dbReference>
<proteinExistence type="predicted"/>
<keyword evidence="1" id="KW-0472">Membrane</keyword>
<organism evidence="2 3">
    <name type="scientific">Vibrio fluvialis</name>
    <dbReference type="NCBI Taxonomy" id="676"/>
    <lineage>
        <taxon>Bacteria</taxon>
        <taxon>Pseudomonadati</taxon>
        <taxon>Pseudomonadota</taxon>
        <taxon>Gammaproteobacteria</taxon>
        <taxon>Vibrionales</taxon>
        <taxon>Vibrionaceae</taxon>
        <taxon>Vibrio</taxon>
    </lineage>
</organism>
<keyword evidence="3" id="KW-1185">Reference proteome</keyword>
<keyword evidence="1" id="KW-1133">Transmembrane helix</keyword>
<evidence type="ECO:0000313" key="2">
    <source>
        <dbReference type="EMBL" id="AMF92281.1"/>
    </source>
</evidence>
<evidence type="ECO:0000256" key="1">
    <source>
        <dbReference type="SAM" id="Phobius"/>
    </source>
</evidence>
<name>A0ABM5XH95_VIBFL</name>
<gene>
    <name evidence="2" type="ORF">AL536_02020</name>
</gene>
<dbReference type="EMBL" id="CP014034">
    <property type="protein sequence ID" value="AMF92281.1"/>
    <property type="molecule type" value="Genomic_DNA"/>
</dbReference>
<sequence>MQIIFRLGESRVWLLIALFINIKELLFATVMNQCRNLSVSTLTQFVFITQTLSDGIVLYVR</sequence>
<keyword evidence="1" id="KW-0812">Transmembrane</keyword>
<feature type="transmembrane region" description="Helical" evidence="1">
    <location>
        <begin position="42"/>
        <end position="60"/>
    </location>
</feature>
<evidence type="ECO:0000313" key="3">
    <source>
        <dbReference type="Proteomes" id="UP000057088"/>
    </source>
</evidence>